<evidence type="ECO:0000313" key="1">
    <source>
        <dbReference type="EMBL" id="GJS84629.1"/>
    </source>
</evidence>
<reference evidence="1" key="2">
    <citation type="submission" date="2022-01" db="EMBL/GenBank/DDBJ databases">
        <authorList>
            <person name="Yamashiro T."/>
            <person name="Shiraishi A."/>
            <person name="Satake H."/>
            <person name="Nakayama K."/>
        </authorList>
    </citation>
    <scope>NUCLEOTIDE SEQUENCE</scope>
</reference>
<organism evidence="1 2">
    <name type="scientific">Tanacetum coccineum</name>
    <dbReference type="NCBI Taxonomy" id="301880"/>
    <lineage>
        <taxon>Eukaryota</taxon>
        <taxon>Viridiplantae</taxon>
        <taxon>Streptophyta</taxon>
        <taxon>Embryophyta</taxon>
        <taxon>Tracheophyta</taxon>
        <taxon>Spermatophyta</taxon>
        <taxon>Magnoliopsida</taxon>
        <taxon>eudicotyledons</taxon>
        <taxon>Gunneridae</taxon>
        <taxon>Pentapetalae</taxon>
        <taxon>asterids</taxon>
        <taxon>campanulids</taxon>
        <taxon>Asterales</taxon>
        <taxon>Asteraceae</taxon>
        <taxon>Asteroideae</taxon>
        <taxon>Anthemideae</taxon>
        <taxon>Anthemidinae</taxon>
        <taxon>Tanacetum</taxon>
    </lineage>
</organism>
<dbReference type="EMBL" id="BQNB010010989">
    <property type="protein sequence ID" value="GJS84629.1"/>
    <property type="molecule type" value="Genomic_DNA"/>
</dbReference>
<protein>
    <submittedName>
        <fullName evidence="1">Uncharacterized protein</fullName>
    </submittedName>
</protein>
<name>A0ABQ4Z3B3_9ASTR</name>
<evidence type="ECO:0000313" key="2">
    <source>
        <dbReference type="Proteomes" id="UP001151760"/>
    </source>
</evidence>
<dbReference type="Proteomes" id="UP001151760">
    <property type="component" value="Unassembled WGS sequence"/>
</dbReference>
<keyword evidence="2" id="KW-1185">Reference proteome</keyword>
<gene>
    <name evidence="1" type="ORF">Tco_0751170</name>
</gene>
<accession>A0ABQ4Z3B3</accession>
<comment type="caution">
    <text evidence="1">The sequence shown here is derived from an EMBL/GenBank/DDBJ whole genome shotgun (WGS) entry which is preliminary data.</text>
</comment>
<proteinExistence type="predicted"/>
<reference evidence="1" key="1">
    <citation type="journal article" date="2022" name="Int. J. Mol. Sci.">
        <title>Draft Genome of Tanacetum Coccineum: Genomic Comparison of Closely Related Tanacetum-Family Plants.</title>
        <authorList>
            <person name="Yamashiro T."/>
            <person name="Shiraishi A."/>
            <person name="Nakayama K."/>
            <person name="Satake H."/>
        </authorList>
    </citation>
    <scope>NUCLEOTIDE SEQUENCE</scope>
</reference>
<sequence length="251" mass="28200">MQEVILFYKGLDVPTRQILDTKGAVPKINIVDAKKSIQEMANHSQKWYNGTSTRCRSSDTSDGLAAIQAQLNNLGREIKKVNEKVVPFPQGGRYRAAALGFYQRDSGNPLYQERRKIMEESLRKFMAESAKRHDENSNLIKDIRASTDAAIRNQGASIKALEIQIGDHVKSISTCEKAETPLIRHIGSHRYGVSSQQKDDRMSLIELNRAAIPFSGRLRQYGNDMEEIKATMNSHCSTILDDALPPKEKDP</sequence>